<dbReference type="GO" id="GO:0004521">
    <property type="term" value="F:RNA endonuclease activity"/>
    <property type="evidence" value="ECO:0007669"/>
    <property type="project" value="InterPro"/>
</dbReference>
<evidence type="ECO:0000256" key="4">
    <source>
        <dbReference type="ARBA" id="ARBA00022723"/>
    </source>
</evidence>
<evidence type="ECO:0000256" key="9">
    <source>
        <dbReference type="HAMAP-Rule" id="MF_01471"/>
    </source>
</evidence>
<dbReference type="Pfam" id="PF09827">
    <property type="entry name" value="CRISPR_Cas2"/>
    <property type="match status" value="1"/>
</dbReference>
<evidence type="ECO:0000256" key="2">
    <source>
        <dbReference type="ARBA" id="ARBA00009959"/>
    </source>
</evidence>
<keyword evidence="12" id="KW-1185">Reference proteome</keyword>
<evidence type="ECO:0000313" key="12">
    <source>
        <dbReference type="Proteomes" id="UP000242088"/>
    </source>
</evidence>
<evidence type="ECO:0000256" key="8">
    <source>
        <dbReference type="ARBA" id="ARBA00023118"/>
    </source>
</evidence>
<dbReference type="EC" id="3.1.-.-" evidence="9"/>
<comment type="similarity">
    <text evidence="2 9">Belongs to the CRISPR-associated endoribonuclease Cas2 protein family.</text>
</comment>
<evidence type="ECO:0000313" key="11">
    <source>
        <dbReference type="EMBL" id="PTF12609.1"/>
    </source>
</evidence>
<comment type="subunit">
    <text evidence="9">Homodimer, forms a heterotetramer with a Cas1 homodimer.</text>
</comment>
<dbReference type="EMBL" id="PYZI01000019">
    <property type="protein sequence ID" value="PTF12609.1"/>
    <property type="molecule type" value="Genomic_DNA"/>
</dbReference>
<dbReference type="InterPro" id="IPR021127">
    <property type="entry name" value="CRISPR_associated_Cas2"/>
</dbReference>
<keyword evidence="3 9" id="KW-0540">Nuclease</keyword>
<comment type="cofactor">
    <cofactor evidence="1 9">
        <name>Mg(2+)</name>
        <dbReference type="ChEBI" id="CHEBI:18420"/>
    </cofactor>
</comment>
<keyword evidence="8 9" id="KW-0051">Antiviral defense</keyword>
<dbReference type="GO" id="GO:0051607">
    <property type="term" value="P:defense response to virus"/>
    <property type="evidence" value="ECO:0007669"/>
    <property type="project" value="UniProtKB-UniRule"/>
</dbReference>
<evidence type="ECO:0000256" key="7">
    <source>
        <dbReference type="ARBA" id="ARBA00022842"/>
    </source>
</evidence>
<dbReference type="SUPFAM" id="SSF143430">
    <property type="entry name" value="TTP0101/SSO1404-like"/>
    <property type="match status" value="1"/>
</dbReference>
<keyword evidence="4 9" id="KW-0479">Metal-binding</keyword>
<dbReference type="Proteomes" id="UP000242547">
    <property type="component" value="Unassembled WGS sequence"/>
</dbReference>
<organism evidence="10 13">
    <name type="scientific">Staphylococcus devriesei</name>
    <dbReference type="NCBI Taxonomy" id="586733"/>
    <lineage>
        <taxon>Bacteria</taxon>
        <taxon>Bacillati</taxon>
        <taxon>Bacillota</taxon>
        <taxon>Bacilli</taxon>
        <taxon>Bacillales</taxon>
        <taxon>Staphylococcaceae</taxon>
        <taxon>Staphylococcus</taxon>
    </lineage>
</organism>
<name>A0A2K4DKY5_9STAP</name>
<sequence length="107" mass="12841">MSYRFMRVLLMFDLPVETKQQRRIYSKFRKRLIEDGFLMMQYSIYIKSVINKDAADLTIRRVNAFLPNEGHVRALIITEKQYQHMQILLGEENQNIELLGDNRTIIF</sequence>
<evidence type="ECO:0000256" key="3">
    <source>
        <dbReference type="ARBA" id="ARBA00022722"/>
    </source>
</evidence>
<dbReference type="GO" id="GO:0016787">
    <property type="term" value="F:hydrolase activity"/>
    <property type="evidence" value="ECO:0007669"/>
    <property type="project" value="UniProtKB-KW"/>
</dbReference>
<dbReference type="RefSeq" id="WP_103167026.1">
    <property type="nucleotide sequence ID" value="NZ_PYZM01000180.1"/>
</dbReference>
<evidence type="ECO:0000256" key="1">
    <source>
        <dbReference type="ARBA" id="ARBA00001946"/>
    </source>
</evidence>
<protein>
    <recommendedName>
        <fullName evidence="9">CRISPR-associated endoribonuclease Cas2</fullName>
        <ecNumber evidence="9">3.1.-.-</ecNumber>
    </recommendedName>
</protein>
<accession>A0A2K4DKY5</accession>
<dbReference type="GO" id="GO:0046872">
    <property type="term" value="F:metal ion binding"/>
    <property type="evidence" value="ECO:0007669"/>
    <property type="project" value="UniProtKB-UniRule"/>
</dbReference>
<feature type="binding site" evidence="9">
    <location>
        <position position="13"/>
    </location>
    <ligand>
        <name>Mg(2+)</name>
        <dbReference type="ChEBI" id="CHEBI:18420"/>
        <note>catalytic</note>
    </ligand>
</feature>
<dbReference type="GO" id="GO:0043571">
    <property type="term" value="P:maintenance of CRISPR repeat elements"/>
    <property type="evidence" value="ECO:0007669"/>
    <property type="project" value="UniProtKB-UniRule"/>
</dbReference>
<keyword evidence="5 9" id="KW-0255">Endonuclease</keyword>
<dbReference type="NCBIfam" id="TIGR01573">
    <property type="entry name" value="cas2"/>
    <property type="match status" value="1"/>
</dbReference>
<keyword evidence="6 9" id="KW-0378">Hydrolase</keyword>
<reference evidence="10" key="2">
    <citation type="submission" date="2018-03" db="EMBL/GenBank/DDBJ databases">
        <authorList>
            <person name="Keele B.F."/>
        </authorList>
    </citation>
    <scope>NUCLEOTIDE SEQUENCE</scope>
    <source>
        <strain evidence="10">SNUC 761</strain>
    </source>
</reference>
<dbReference type="EMBL" id="PYZL01000058">
    <property type="protein sequence ID" value="PTE72208.1"/>
    <property type="molecule type" value="Genomic_DNA"/>
</dbReference>
<gene>
    <name evidence="9 10" type="primary">cas2</name>
    <name evidence="10" type="ORF">BUY44_08360</name>
    <name evidence="11" type="ORF">BUY47_11220</name>
</gene>
<dbReference type="Proteomes" id="UP000242088">
    <property type="component" value="Unassembled WGS sequence"/>
</dbReference>
<comment type="function">
    <text evidence="9">CRISPR (clustered regularly interspaced short palindromic repeat), is an adaptive immune system that provides protection against mobile genetic elements (viruses, transposable elements and conjugative plasmids). CRISPR clusters contain sequences complementary to antecedent mobile elements and target invading nucleic acids. CRISPR clusters are transcribed and processed into CRISPR RNA (crRNA). Functions as a ssRNA-specific endoribonuclease. Involved in the integration of spacer DNA into the CRISPR cassette.</text>
</comment>
<evidence type="ECO:0000256" key="5">
    <source>
        <dbReference type="ARBA" id="ARBA00022759"/>
    </source>
</evidence>
<comment type="caution">
    <text evidence="10">The sequence shown here is derived from an EMBL/GenBank/DDBJ whole genome shotgun (WGS) entry which is preliminary data.</text>
</comment>
<keyword evidence="7 9" id="KW-0460">Magnesium</keyword>
<dbReference type="InterPro" id="IPR019199">
    <property type="entry name" value="Virulence_VapD/CRISPR_Cas2"/>
</dbReference>
<dbReference type="HAMAP" id="MF_01471">
    <property type="entry name" value="Cas2"/>
    <property type="match status" value="1"/>
</dbReference>
<evidence type="ECO:0000313" key="10">
    <source>
        <dbReference type="EMBL" id="PTE72208.1"/>
    </source>
</evidence>
<reference evidence="11" key="3">
    <citation type="submission" date="2018-03" db="EMBL/GenBank/DDBJ databases">
        <authorList>
            <person name="Naushad S."/>
        </authorList>
    </citation>
    <scope>NUCLEOTIDE SEQUENCE</scope>
    <source>
        <strain evidence="11">SNUC 1409</strain>
    </source>
</reference>
<dbReference type="AlphaFoldDB" id="A0A2K4DKY5"/>
<reference evidence="12 13" key="1">
    <citation type="journal article" date="2016" name="Front. Microbiol.">
        <title>Comprehensive Phylogenetic Analysis of Bovine Non-aureus Staphylococci Species Based on Whole-Genome Sequencing.</title>
        <authorList>
            <person name="Naushad S."/>
            <person name="Barkema H.W."/>
            <person name="Luby C."/>
            <person name="Condas L.A."/>
            <person name="Nobrega D.B."/>
            <person name="Carson D.A."/>
            <person name="De Buck J."/>
        </authorList>
    </citation>
    <scope>NUCLEOTIDE SEQUENCE [LARGE SCALE GENOMIC DNA]</scope>
    <source>
        <strain evidence="11 12">SNUC 1409</strain>
        <strain evidence="10 13">SNUC 761</strain>
    </source>
</reference>
<evidence type="ECO:0000313" key="13">
    <source>
        <dbReference type="Proteomes" id="UP000242547"/>
    </source>
</evidence>
<proteinExistence type="inferred from homology"/>
<dbReference type="CDD" id="cd09638">
    <property type="entry name" value="Cas2_I_II_III"/>
    <property type="match status" value="1"/>
</dbReference>
<dbReference type="OrthoDB" id="9791737at2"/>
<evidence type="ECO:0000256" key="6">
    <source>
        <dbReference type="ARBA" id="ARBA00022801"/>
    </source>
</evidence>
<dbReference type="Gene3D" id="3.30.70.240">
    <property type="match status" value="1"/>
</dbReference>